<evidence type="ECO:0000313" key="4">
    <source>
        <dbReference type="Proteomes" id="UP000285757"/>
    </source>
</evidence>
<evidence type="ECO:0000313" key="3">
    <source>
        <dbReference type="EMBL" id="RON66203.1"/>
    </source>
</evidence>
<dbReference type="Gene3D" id="2.160.20.80">
    <property type="entry name" value="E3 ubiquitin-protein ligase SopA"/>
    <property type="match status" value="1"/>
</dbReference>
<evidence type="ECO:0000256" key="1">
    <source>
        <dbReference type="SAM" id="Phobius"/>
    </source>
</evidence>
<dbReference type="Pfam" id="PF00805">
    <property type="entry name" value="Pentapeptide"/>
    <property type="match status" value="1"/>
</dbReference>
<dbReference type="RefSeq" id="WP_123533590.1">
    <property type="nucleotide sequence ID" value="NZ_MOBU01000013.1"/>
</dbReference>
<feature type="domain" description="Potassium channel" evidence="2">
    <location>
        <begin position="215"/>
        <end position="289"/>
    </location>
</feature>
<dbReference type="InterPro" id="IPR001646">
    <property type="entry name" value="5peptide_repeat"/>
</dbReference>
<dbReference type="InterPro" id="IPR013099">
    <property type="entry name" value="K_chnl_dom"/>
</dbReference>
<dbReference type="EMBL" id="MOBU01000013">
    <property type="protein sequence ID" value="RON66203.1"/>
    <property type="molecule type" value="Genomic_DNA"/>
</dbReference>
<feature type="transmembrane region" description="Helical" evidence="1">
    <location>
        <begin position="260"/>
        <end position="285"/>
    </location>
</feature>
<dbReference type="AlphaFoldDB" id="A0A423LD16"/>
<name>A0A423LD16_PSEFL</name>
<organism evidence="3 4">
    <name type="scientific">Pseudomonas fluorescens</name>
    <dbReference type="NCBI Taxonomy" id="294"/>
    <lineage>
        <taxon>Bacteria</taxon>
        <taxon>Pseudomonadati</taxon>
        <taxon>Pseudomonadota</taxon>
        <taxon>Gammaproteobacteria</taxon>
        <taxon>Pseudomonadales</taxon>
        <taxon>Pseudomonadaceae</taxon>
        <taxon>Pseudomonas</taxon>
    </lineage>
</organism>
<proteinExistence type="predicted"/>
<dbReference type="Pfam" id="PF07885">
    <property type="entry name" value="Ion_trans_2"/>
    <property type="match status" value="1"/>
</dbReference>
<sequence length="290" mass="33839">MLNRIIVKLIATVKERVVPKGSRNFGISEKITKHAPIQTLPNTPEISLSFIEFYFENITPKERQISGKIFTKCIFSHQIIENFTFTNCKFLDCVFNGAYLTGVEFHDCEFRECFFYKTKFKDTYADPVFFHFTKKWHWISANINSGFFQSLYSNYKNMHQEKFAMDADRRFQFYRRYQHLYGRNPSIYKFVKGLLFDYFLGHGYGITNSLVVTAISILSFSWLLHGKLTPGKEDFFETLYFTVVSLTTAGYGEITPRHEVIPLTITMILLLSSIAWCALVTAIIVKRIVK</sequence>
<keyword evidence="1" id="KW-1133">Transmembrane helix</keyword>
<dbReference type="SUPFAM" id="SSF81324">
    <property type="entry name" value="Voltage-gated potassium channels"/>
    <property type="match status" value="1"/>
</dbReference>
<keyword evidence="1" id="KW-0812">Transmembrane</keyword>
<comment type="caution">
    <text evidence="3">The sequence shown here is derived from an EMBL/GenBank/DDBJ whole genome shotgun (WGS) entry which is preliminary data.</text>
</comment>
<gene>
    <name evidence="3" type="ORF">BK671_16990</name>
</gene>
<dbReference type="SUPFAM" id="SSF141571">
    <property type="entry name" value="Pentapeptide repeat-like"/>
    <property type="match status" value="1"/>
</dbReference>
<protein>
    <recommendedName>
        <fullName evidence="2">Potassium channel domain-containing protein</fullName>
    </recommendedName>
</protein>
<reference evidence="3 4" key="1">
    <citation type="submission" date="2016-10" db="EMBL/GenBank/DDBJ databases">
        <title>Comparative genome analysis of multiple Pseudomonas spp. focuses on biocontrol and plant growth promoting traits.</title>
        <authorList>
            <person name="Tao X.-Y."/>
            <person name="Taylor C.G."/>
        </authorList>
    </citation>
    <scope>NUCLEOTIDE SEQUENCE [LARGE SCALE GENOMIC DNA]</scope>
    <source>
        <strain evidence="3 4">24D3</strain>
    </source>
</reference>
<accession>A0A423LD16</accession>
<feature type="transmembrane region" description="Helical" evidence="1">
    <location>
        <begin position="199"/>
        <end position="223"/>
    </location>
</feature>
<dbReference type="Proteomes" id="UP000285757">
    <property type="component" value="Unassembled WGS sequence"/>
</dbReference>
<keyword evidence="1" id="KW-0472">Membrane</keyword>
<dbReference type="Gene3D" id="1.10.287.70">
    <property type="match status" value="1"/>
</dbReference>
<evidence type="ECO:0000259" key="2">
    <source>
        <dbReference type="Pfam" id="PF07885"/>
    </source>
</evidence>